<gene>
    <name evidence="2" type="ORF">B5807_07923</name>
</gene>
<evidence type="ECO:0000313" key="3">
    <source>
        <dbReference type="Proteomes" id="UP000193240"/>
    </source>
</evidence>
<evidence type="ECO:0000313" key="2">
    <source>
        <dbReference type="EMBL" id="OSS48303.1"/>
    </source>
</evidence>
<protein>
    <submittedName>
        <fullName evidence="2">Uncharacterized protein</fullName>
    </submittedName>
</protein>
<keyword evidence="3" id="KW-1185">Reference proteome</keyword>
<sequence>MGSDDVDLKANAEPTSAVKTPNGTTKKKKKKKKKRSAKDPSVAVDDAFHDPNLDMLTPPEAPRSSVKRKHKSNGTGASTESSKKSKRKKTQILKPAKASSKKVCAFEEPSPPPRLGKNKACI</sequence>
<feature type="compositionally biased region" description="Basic residues" evidence="1">
    <location>
        <begin position="25"/>
        <end position="36"/>
    </location>
</feature>
<evidence type="ECO:0000256" key="1">
    <source>
        <dbReference type="SAM" id="MobiDB-lite"/>
    </source>
</evidence>
<reference evidence="2 3" key="1">
    <citation type="journal article" date="2017" name="Genome Announc.">
        <title>Genome sequence of the saprophytic ascomycete Epicoccum nigrum ICMP 19927 strain isolated from New Zealand.</title>
        <authorList>
            <person name="Fokin M."/>
            <person name="Fleetwood D."/>
            <person name="Weir B.S."/>
            <person name="Villas-Boas S.G."/>
        </authorList>
    </citation>
    <scope>NUCLEOTIDE SEQUENCE [LARGE SCALE GENOMIC DNA]</scope>
    <source>
        <strain evidence="2 3">ICMP 19927</strain>
    </source>
</reference>
<feature type="region of interest" description="Disordered" evidence="1">
    <location>
        <begin position="1"/>
        <end position="122"/>
    </location>
</feature>
<feature type="compositionally biased region" description="Polar residues" evidence="1">
    <location>
        <begin position="13"/>
        <end position="24"/>
    </location>
</feature>
<name>A0A1Y2LWR8_EPING</name>
<organism evidence="2 3">
    <name type="scientific">Epicoccum nigrum</name>
    <name type="common">Soil fungus</name>
    <name type="synonym">Epicoccum purpurascens</name>
    <dbReference type="NCBI Taxonomy" id="105696"/>
    <lineage>
        <taxon>Eukaryota</taxon>
        <taxon>Fungi</taxon>
        <taxon>Dikarya</taxon>
        <taxon>Ascomycota</taxon>
        <taxon>Pezizomycotina</taxon>
        <taxon>Dothideomycetes</taxon>
        <taxon>Pleosporomycetidae</taxon>
        <taxon>Pleosporales</taxon>
        <taxon>Pleosporineae</taxon>
        <taxon>Didymellaceae</taxon>
        <taxon>Epicoccum</taxon>
    </lineage>
</organism>
<accession>A0A1Y2LWR8</accession>
<dbReference type="AlphaFoldDB" id="A0A1Y2LWR8"/>
<dbReference type="STRING" id="105696.A0A1Y2LWR8"/>
<dbReference type="EMBL" id="KZ107846">
    <property type="protein sequence ID" value="OSS48303.1"/>
    <property type="molecule type" value="Genomic_DNA"/>
</dbReference>
<dbReference type="Proteomes" id="UP000193240">
    <property type="component" value="Unassembled WGS sequence"/>
</dbReference>
<dbReference type="InParanoid" id="A0A1Y2LWR8"/>
<proteinExistence type="predicted"/>
<feature type="compositionally biased region" description="Basic and acidic residues" evidence="1">
    <location>
        <begin position="1"/>
        <end position="10"/>
    </location>
</feature>